<reference evidence="1" key="1">
    <citation type="submission" date="2019-05" db="EMBL/GenBank/DDBJ databases">
        <title>Metatranscriptomic reconstruction reveals RNA viruses with the potential to shape carbon cycling in soil.</title>
        <authorList>
            <person name="Starr E.P."/>
            <person name="Nuccio E."/>
            <person name="Pett-Ridge J."/>
            <person name="Banfield J.F."/>
            <person name="Firestone M.K."/>
        </authorList>
    </citation>
    <scope>NUCLEOTIDE SEQUENCE</scope>
    <source>
        <strain evidence="1">H2_Bulk_35_scaffold_251</strain>
    </source>
</reference>
<sequence length="79" mass="9039">MPLNTISQYSRDALDRVDRELSKVPVNSTYLDGFAAGVLITSLLETASGELFDEASTLWSLYYRIYERYEQNRKLNGGR</sequence>
<proteinExistence type="predicted"/>
<dbReference type="EMBL" id="MN034542">
    <property type="protein sequence ID" value="QDH89022.1"/>
    <property type="molecule type" value="Genomic_RNA"/>
</dbReference>
<accession>A0A514D602</accession>
<evidence type="ECO:0000313" key="1">
    <source>
        <dbReference type="EMBL" id="QDH89022.1"/>
    </source>
</evidence>
<name>A0A514D602_9VIRU</name>
<organism evidence="1">
    <name type="scientific">Leviviridae sp</name>
    <dbReference type="NCBI Taxonomy" id="2027243"/>
    <lineage>
        <taxon>Viruses</taxon>
        <taxon>Riboviria</taxon>
        <taxon>Orthornavirae</taxon>
        <taxon>Lenarviricota</taxon>
        <taxon>Leviviricetes</taxon>
        <taxon>Norzivirales</taxon>
        <taxon>Fiersviridae</taxon>
    </lineage>
</organism>
<gene>
    <name evidence="1" type="ORF">H2Bulk35251_000001</name>
</gene>
<protein>
    <submittedName>
        <fullName evidence="1">Uncharacterized protein</fullName>
    </submittedName>
</protein>